<gene>
    <name evidence="1" type="ORF">FA13DRAFT_933980</name>
</gene>
<sequence>MTLPFSLNPRPGGWALCYLHSWAPLAETVCDEDLRTSEKPGAQLLLPKALYRYFVAAVSILPSEVGGPSINPTISRLPTKRGIYRGSQAEYCRGSEMRTITFPLLVKWSRWSTPGDNVRFKALHP</sequence>
<evidence type="ECO:0000313" key="1">
    <source>
        <dbReference type="EMBL" id="TEB27400.1"/>
    </source>
</evidence>
<dbReference type="Proteomes" id="UP000298030">
    <property type="component" value="Unassembled WGS sequence"/>
</dbReference>
<comment type="caution">
    <text evidence="1">The sequence shown here is derived from an EMBL/GenBank/DDBJ whole genome shotgun (WGS) entry which is preliminary data.</text>
</comment>
<evidence type="ECO:0000313" key="2">
    <source>
        <dbReference type="Proteomes" id="UP000298030"/>
    </source>
</evidence>
<protein>
    <submittedName>
        <fullName evidence="1">Uncharacterized protein</fullName>
    </submittedName>
</protein>
<dbReference type="AlphaFoldDB" id="A0A4Y7SZW1"/>
<proteinExistence type="predicted"/>
<organism evidence="1 2">
    <name type="scientific">Coprinellus micaceus</name>
    <name type="common">Glistening ink-cap mushroom</name>
    <name type="synonym">Coprinus micaceus</name>
    <dbReference type="NCBI Taxonomy" id="71717"/>
    <lineage>
        <taxon>Eukaryota</taxon>
        <taxon>Fungi</taxon>
        <taxon>Dikarya</taxon>
        <taxon>Basidiomycota</taxon>
        <taxon>Agaricomycotina</taxon>
        <taxon>Agaricomycetes</taxon>
        <taxon>Agaricomycetidae</taxon>
        <taxon>Agaricales</taxon>
        <taxon>Agaricineae</taxon>
        <taxon>Psathyrellaceae</taxon>
        <taxon>Coprinellus</taxon>
    </lineage>
</organism>
<reference evidence="1 2" key="1">
    <citation type="journal article" date="2019" name="Nat. Ecol. Evol.">
        <title>Megaphylogeny resolves global patterns of mushroom evolution.</title>
        <authorList>
            <person name="Varga T."/>
            <person name="Krizsan K."/>
            <person name="Foldi C."/>
            <person name="Dima B."/>
            <person name="Sanchez-Garcia M."/>
            <person name="Sanchez-Ramirez S."/>
            <person name="Szollosi G.J."/>
            <person name="Szarkandi J.G."/>
            <person name="Papp V."/>
            <person name="Albert L."/>
            <person name="Andreopoulos W."/>
            <person name="Angelini C."/>
            <person name="Antonin V."/>
            <person name="Barry K.W."/>
            <person name="Bougher N.L."/>
            <person name="Buchanan P."/>
            <person name="Buyck B."/>
            <person name="Bense V."/>
            <person name="Catcheside P."/>
            <person name="Chovatia M."/>
            <person name="Cooper J."/>
            <person name="Damon W."/>
            <person name="Desjardin D."/>
            <person name="Finy P."/>
            <person name="Geml J."/>
            <person name="Haridas S."/>
            <person name="Hughes K."/>
            <person name="Justo A."/>
            <person name="Karasinski D."/>
            <person name="Kautmanova I."/>
            <person name="Kiss B."/>
            <person name="Kocsube S."/>
            <person name="Kotiranta H."/>
            <person name="LaButti K.M."/>
            <person name="Lechner B.E."/>
            <person name="Liimatainen K."/>
            <person name="Lipzen A."/>
            <person name="Lukacs Z."/>
            <person name="Mihaltcheva S."/>
            <person name="Morgado L.N."/>
            <person name="Niskanen T."/>
            <person name="Noordeloos M.E."/>
            <person name="Ohm R.A."/>
            <person name="Ortiz-Santana B."/>
            <person name="Ovrebo C."/>
            <person name="Racz N."/>
            <person name="Riley R."/>
            <person name="Savchenko A."/>
            <person name="Shiryaev A."/>
            <person name="Soop K."/>
            <person name="Spirin V."/>
            <person name="Szebenyi C."/>
            <person name="Tomsovsky M."/>
            <person name="Tulloss R.E."/>
            <person name="Uehling J."/>
            <person name="Grigoriev I.V."/>
            <person name="Vagvolgyi C."/>
            <person name="Papp T."/>
            <person name="Martin F.M."/>
            <person name="Miettinen O."/>
            <person name="Hibbett D.S."/>
            <person name="Nagy L.G."/>
        </authorList>
    </citation>
    <scope>NUCLEOTIDE SEQUENCE [LARGE SCALE GENOMIC DNA]</scope>
    <source>
        <strain evidence="1 2">FP101781</strain>
    </source>
</reference>
<accession>A0A4Y7SZW1</accession>
<keyword evidence="2" id="KW-1185">Reference proteome</keyword>
<name>A0A4Y7SZW1_COPMI</name>
<dbReference type="EMBL" id="QPFP01000040">
    <property type="protein sequence ID" value="TEB27400.1"/>
    <property type="molecule type" value="Genomic_DNA"/>
</dbReference>